<evidence type="ECO:0000256" key="2">
    <source>
        <dbReference type="ARBA" id="ARBA00010446"/>
    </source>
</evidence>
<keyword evidence="7" id="KW-0732">Signal</keyword>
<keyword evidence="4 7" id="KW-0964">Secreted</keyword>
<feature type="signal peptide" evidence="7">
    <location>
        <begin position="1"/>
        <end position="18"/>
    </location>
</feature>
<keyword evidence="9" id="KW-1185">Reference proteome</keyword>
<name>A0A9P5PIN6_9AGAR</name>
<dbReference type="Proteomes" id="UP000772434">
    <property type="component" value="Unassembled WGS sequence"/>
</dbReference>
<dbReference type="EMBL" id="JADNRY010000131">
    <property type="protein sequence ID" value="KAF9064093.1"/>
    <property type="molecule type" value="Genomic_DNA"/>
</dbReference>
<keyword evidence="3 7" id="KW-0134">Cell wall</keyword>
<evidence type="ECO:0000256" key="6">
    <source>
        <dbReference type="ARBA" id="ARBA00093546"/>
    </source>
</evidence>
<dbReference type="InterPro" id="IPR001338">
    <property type="entry name" value="Class_I_Hydrophobin"/>
</dbReference>
<sequence length="112" mass="11046">MQFKLAFFTAALATIALATPTPRNEPASSCSTGPVQCCQSVQTAAQAATIPGIDVLLGLLGVVIGDVTGLVVLLAPALTLLAEAPGHSAQAVCCTNNSVGGLISIGCAPVTL</sequence>
<comment type="subunit">
    <text evidence="6">Self-assembles to form functional amyloid fibrils called rodlets. Self-assembly into fibrillar rodlets occurs spontaneously at hydrophobic:hydrophilic interfaces and the rodlets further associate laterally to form amphipathic monolayers.</text>
</comment>
<evidence type="ECO:0000256" key="4">
    <source>
        <dbReference type="ARBA" id="ARBA00022525"/>
    </source>
</evidence>
<feature type="chain" id="PRO_5040527981" description="Hydrophobin" evidence="7">
    <location>
        <begin position="19"/>
        <end position="112"/>
    </location>
</feature>
<proteinExistence type="inferred from homology"/>
<organism evidence="8 9">
    <name type="scientific">Rhodocollybia butyracea</name>
    <dbReference type="NCBI Taxonomy" id="206335"/>
    <lineage>
        <taxon>Eukaryota</taxon>
        <taxon>Fungi</taxon>
        <taxon>Dikarya</taxon>
        <taxon>Basidiomycota</taxon>
        <taxon>Agaricomycotina</taxon>
        <taxon>Agaricomycetes</taxon>
        <taxon>Agaricomycetidae</taxon>
        <taxon>Agaricales</taxon>
        <taxon>Marasmiineae</taxon>
        <taxon>Omphalotaceae</taxon>
        <taxon>Rhodocollybia</taxon>
    </lineage>
</organism>
<dbReference type="AlphaFoldDB" id="A0A9P5PIN6"/>
<dbReference type="GO" id="GO:0005199">
    <property type="term" value="F:structural constituent of cell wall"/>
    <property type="evidence" value="ECO:0007669"/>
    <property type="project" value="InterPro"/>
</dbReference>
<evidence type="ECO:0000256" key="5">
    <source>
        <dbReference type="ARBA" id="ARBA00023157"/>
    </source>
</evidence>
<evidence type="ECO:0000313" key="9">
    <source>
        <dbReference type="Proteomes" id="UP000772434"/>
    </source>
</evidence>
<evidence type="ECO:0000256" key="7">
    <source>
        <dbReference type="RuleBase" id="RU365009"/>
    </source>
</evidence>
<comment type="similarity">
    <text evidence="2 7">Belongs to the fungal hydrophobin family.</text>
</comment>
<keyword evidence="5 7" id="KW-1015">Disulfide bond</keyword>
<accession>A0A9P5PIN6</accession>
<evidence type="ECO:0000256" key="3">
    <source>
        <dbReference type="ARBA" id="ARBA00022512"/>
    </source>
</evidence>
<protein>
    <recommendedName>
        <fullName evidence="7">Hydrophobin</fullName>
    </recommendedName>
</protein>
<gene>
    <name evidence="8" type="ORF">BDP27DRAFT_199519</name>
</gene>
<dbReference type="Pfam" id="PF01185">
    <property type="entry name" value="Hydrophobin"/>
    <property type="match status" value="1"/>
</dbReference>
<comment type="subcellular location">
    <subcellularLocation>
        <location evidence="1 7">Secreted</location>
        <location evidence="1 7">Cell wall</location>
    </subcellularLocation>
</comment>
<evidence type="ECO:0000256" key="1">
    <source>
        <dbReference type="ARBA" id="ARBA00004191"/>
    </source>
</evidence>
<reference evidence="8" key="1">
    <citation type="submission" date="2020-11" db="EMBL/GenBank/DDBJ databases">
        <authorList>
            <consortium name="DOE Joint Genome Institute"/>
            <person name="Ahrendt S."/>
            <person name="Riley R."/>
            <person name="Andreopoulos W."/>
            <person name="Labutti K."/>
            <person name="Pangilinan J."/>
            <person name="Ruiz-Duenas F.J."/>
            <person name="Barrasa J.M."/>
            <person name="Sanchez-Garcia M."/>
            <person name="Camarero S."/>
            <person name="Miyauchi S."/>
            <person name="Serrano A."/>
            <person name="Linde D."/>
            <person name="Babiker R."/>
            <person name="Drula E."/>
            <person name="Ayuso-Fernandez I."/>
            <person name="Pacheco R."/>
            <person name="Padilla G."/>
            <person name="Ferreira P."/>
            <person name="Barriuso J."/>
            <person name="Kellner H."/>
            <person name="Castanera R."/>
            <person name="Alfaro M."/>
            <person name="Ramirez L."/>
            <person name="Pisabarro A.G."/>
            <person name="Kuo A."/>
            <person name="Tritt A."/>
            <person name="Lipzen A."/>
            <person name="He G."/>
            <person name="Yan M."/>
            <person name="Ng V."/>
            <person name="Cullen D."/>
            <person name="Martin F."/>
            <person name="Rosso M.-N."/>
            <person name="Henrissat B."/>
            <person name="Hibbett D."/>
            <person name="Martinez A.T."/>
            <person name="Grigoriev I.V."/>
        </authorList>
    </citation>
    <scope>NUCLEOTIDE SEQUENCE</scope>
    <source>
        <strain evidence="8">AH 40177</strain>
    </source>
</reference>
<dbReference type="OrthoDB" id="4225815at2759"/>
<comment type="caution">
    <text evidence="8">The sequence shown here is derived from an EMBL/GenBank/DDBJ whole genome shotgun (WGS) entry which is preliminary data.</text>
</comment>
<evidence type="ECO:0000313" key="8">
    <source>
        <dbReference type="EMBL" id="KAF9064093.1"/>
    </source>
</evidence>
<dbReference type="CDD" id="cd23507">
    <property type="entry name" value="hydrophobin_I"/>
    <property type="match status" value="1"/>
</dbReference>
<dbReference type="GO" id="GO:0009277">
    <property type="term" value="C:fungal-type cell wall"/>
    <property type="evidence" value="ECO:0007669"/>
    <property type="project" value="InterPro"/>
</dbReference>
<dbReference type="SMART" id="SM00075">
    <property type="entry name" value="HYDRO"/>
    <property type="match status" value="1"/>
</dbReference>